<dbReference type="InterPro" id="IPR003661">
    <property type="entry name" value="HisK_dim/P_dom"/>
</dbReference>
<organism evidence="13 14">
    <name type="scientific">Kribbella speibonae</name>
    <dbReference type="NCBI Taxonomy" id="1572660"/>
    <lineage>
        <taxon>Bacteria</taxon>
        <taxon>Bacillati</taxon>
        <taxon>Actinomycetota</taxon>
        <taxon>Actinomycetes</taxon>
        <taxon>Propionibacteriales</taxon>
        <taxon>Kribbellaceae</taxon>
        <taxon>Kribbella</taxon>
    </lineage>
</organism>
<dbReference type="InterPro" id="IPR036097">
    <property type="entry name" value="HisK_dim/P_sf"/>
</dbReference>
<dbReference type="InterPro" id="IPR004358">
    <property type="entry name" value="Sig_transdc_His_kin-like_C"/>
</dbReference>
<dbReference type="SMART" id="SM00388">
    <property type="entry name" value="HisKA"/>
    <property type="match status" value="1"/>
</dbReference>
<keyword evidence="9" id="KW-0902">Two-component regulatory system</keyword>
<dbReference type="SMART" id="SM00304">
    <property type="entry name" value="HAMP"/>
    <property type="match status" value="1"/>
</dbReference>
<protein>
    <recommendedName>
        <fullName evidence="3">histidine kinase</fullName>
        <ecNumber evidence="3">2.7.13.3</ecNumber>
    </recommendedName>
</protein>
<dbReference type="InterPro" id="IPR003660">
    <property type="entry name" value="HAMP_dom"/>
</dbReference>
<keyword evidence="8" id="KW-1133">Transmembrane helix</keyword>
<dbReference type="InterPro" id="IPR050428">
    <property type="entry name" value="TCS_sensor_his_kinase"/>
</dbReference>
<dbReference type="SUPFAM" id="SSF158472">
    <property type="entry name" value="HAMP domain-like"/>
    <property type="match status" value="1"/>
</dbReference>
<evidence type="ECO:0000259" key="11">
    <source>
        <dbReference type="PROSITE" id="PS50109"/>
    </source>
</evidence>
<dbReference type="Gene3D" id="1.10.287.130">
    <property type="match status" value="1"/>
</dbReference>
<evidence type="ECO:0000256" key="7">
    <source>
        <dbReference type="ARBA" id="ARBA00022777"/>
    </source>
</evidence>
<dbReference type="GO" id="GO:0016301">
    <property type="term" value="F:kinase activity"/>
    <property type="evidence" value="ECO:0007669"/>
    <property type="project" value="UniProtKB-KW"/>
</dbReference>
<dbReference type="SMART" id="SM00387">
    <property type="entry name" value="HATPase_c"/>
    <property type="match status" value="1"/>
</dbReference>
<dbReference type="PRINTS" id="PR00344">
    <property type="entry name" value="BCTRLSENSOR"/>
</dbReference>
<comment type="subcellular location">
    <subcellularLocation>
        <location evidence="2">Cell membrane</location>
    </subcellularLocation>
</comment>
<evidence type="ECO:0000256" key="8">
    <source>
        <dbReference type="ARBA" id="ARBA00022989"/>
    </source>
</evidence>
<dbReference type="Proteomes" id="UP000292385">
    <property type="component" value="Unassembled WGS sequence"/>
</dbReference>
<dbReference type="CDD" id="cd00082">
    <property type="entry name" value="HisKA"/>
    <property type="match status" value="1"/>
</dbReference>
<gene>
    <name evidence="13" type="ORF">E0H58_02385</name>
</gene>
<feature type="domain" description="Histidine kinase" evidence="11">
    <location>
        <begin position="255"/>
        <end position="463"/>
    </location>
</feature>
<dbReference type="EC" id="2.7.13.3" evidence="3"/>
<evidence type="ECO:0000256" key="2">
    <source>
        <dbReference type="ARBA" id="ARBA00004236"/>
    </source>
</evidence>
<dbReference type="RefSeq" id="WP_131459532.1">
    <property type="nucleotide sequence ID" value="NZ_SJJY01000001.1"/>
</dbReference>
<dbReference type="PROSITE" id="PS50885">
    <property type="entry name" value="HAMP"/>
    <property type="match status" value="1"/>
</dbReference>
<keyword evidence="10" id="KW-0472">Membrane</keyword>
<evidence type="ECO:0000313" key="14">
    <source>
        <dbReference type="Proteomes" id="UP000292385"/>
    </source>
</evidence>
<name>A0ABY2ABA8_9ACTN</name>
<evidence type="ECO:0000313" key="13">
    <source>
        <dbReference type="EMBL" id="TCC26879.1"/>
    </source>
</evidence>
<dbReference type="CDD" id="cd00075">
    <property type="entry name" value="HATPase"/>
    <property type="match status" value="1"/>
</dbReference>
<comment type="caution">
    <text evidence="13">The sequence shown here is derived from an EMBL/GenBank/DDBJ whole genome shotgun (WGS) entry which is preliminary data.</text>
</comment>
<reference evidence="13 14" key="1">
    <citation type="submission" date="2019-02" db="EMBL/GenBank/DDBJ databases">
        <title>Kribbella capetownensis sp. nov. and Kribbella speibonae sp. nov., isolated from soil.</title>
        <authorList>
            <person name="Curtis S.M."/>
            <person name="Norton I."/>
            <person name="Everest G.J."/>
            <person name="Meyers P.R."/>
        </authorList>
    </citation>
    <scope>NUCLEOTIDE SEQUENCE [LARGE SCALE GENOMIC DNA]</scope>
    <source>
        <strain evidence="13 14">SK5</strain>
    </source>
</reference>
<keyword evidence="5" id="KW-0808">Transferase</keyword>
<evidence type="ECO:0000256" key="4">
    <source>
        <dbReference type="ARBA" id="ARBA00022553"/>
    </source>
</evidence>
<dbReference type="SUPFAM" id="SSF55874">
    <property type="entry name" value="ATPase domain of HSP90 chaperone/DNA topoisomerase II/histidine kinase"/>
    <property type="match status" value="1"/>
</dbReference>
<dbReference type="PROSITE" id="PS50109">
    <property type="entry name" value="HIS_KIN"/>
    <property type="match status" value="1"/>
</dbReference>
<dbReference type="PANTHER" id="PTHR45436">
    <property type="entry name" value="SENSOR HISTIDINE KINASE YKOH"/>
    <property type="match status" value="1"/>
</dbReference>
<evidence type="ECO:0000256" key="6">
    <source>
        <dbReference type="ARBA" id="ARBA00022692"/>
    </source>
</evidence>
<sequence>MTVGLRHFGLRRFGRHAWGLRRRLVLAFALVALLVSAVFAVSTYLLARGYVLAQRERAVQHQAFADAVFVQRRLESAGADISAVLTAAGTPAGHTIILKWKGQWYASALDQGRDAIPATVRQGVADGTASSQRFRSDDGPALVVGVLVSSVDAEFYEIAPLNELDGTLRLLSGILFGGALLATAAGAALGVWGSRSVVTPLNRVAATAASIAGGDLDTRLPATLDPELATIVGSFNSMVDTLQQRINRDARLAADVSHELRSPLTTLVGSVDLLNARRDELSDRSQRALDLITADLQRFRRLLEDLLELARSDGGLDVRPGSVIELAPLLRQVLGEVGCDTSLLTSPEDLSVRADKARLGRLFRNLFENAERHGDGLVSVQAARSGTDIVVFVDDAGPGIPVDDRERVFERFATGPAKRGSSSGTGLGLALATETATLHGGAVWCSASPLGGARFVVRLPEAHT</sequence>
<dbReference type="Gene3D" id="3.30.565.10">
    <property type="entry name" value="Histidine kinase-like ATPase, C-terminal domain"/>
    <property type="match status" value="1"/>
</dbReference>
<dbReference type="EMBL" id="SJJY01000001">
    <property type="protein sequence ID" value="TCC26879.1"/>
    <property type="molecule type" value="Genomic_DNA"/>
</dbReference>
<keyword evidence="6" id="KW-0812">Transmembrane</keyword>
<dbReference type="InterPro" id="IPR005467">
    <property type="entry name" value="His_kinase_dom"/>
</dbReference>
<dbReference type="Pfam" id="PF02518">
    <property type="entry name" value="HATPase_c"/>
    <property type="match status" value="1"/>
</dbReference>
<proteinExistence type="predicted"/>
<evidence type="ECO:0000256" key="3">
    <source>
        <dbReference type="ARBA" id="ARBA00012438"/>
    </source>
</evidence>
<dbReference type="Pfam" id="PF00512">
    <property type="entry name" value="HisKA"/>
    <property type="match status" value="1"/>
</dbReference>
<dbReference type="CDD" id="cd06225">
    <property type="entry name" value="HAMP"/>
    <property type="match status" value="1"/>
</dbReference>
<dbReference type="Pfam" id="PF00672">
    <property type="entry name" value="HAMP"/>
    <property type="match status" value="1"/>
</dbReference>
<evidence type="ECO:0000256" key="1">
    <source>
        <dbReference type="ARBA" id="ARBA00000085"/>
    </source>
</evidence>
<keyword evidence="7 13" id="KW-0418">Kinase</keyword>
<feature type="domain" description="HAMP" evidence="12">
    <location>
        <begin position="195"/>
        <end position="247"/>
    </location>
</feature>
<comment type="catalytic activity">
    <reaction evidence="1">
        <text>ATP + protein L-histidine = ADP + protein N-phospho-L-histidine.</text>
        <dbReference type="EC" id="2.7.13.3"/>
    </reaction>
</comment>
<dbReference type="SUPFAM" id="SSF47384">
    <property type="entry name" value="Homodimeric domain of signal transducing histidine kinase"/>
    <property type="match status" value="1"/>
</dbReference>
<dbReference type="InterPro" id="IPR003594">
    <property type="entry name" value="HATPase_dom"/>
</dbReference>
<accession>A0ABY2ABA8</accession>
<evidence type="ECO:0000256" key="10">
    <source>
        <dbReference type="ARBA" id="ARBA00023136"/>
    </source>
</evidence>
<dbReference type="PANTHER" id="PTHR45436:SF5">
    <property type="entry name" value="SENSOR HISTIDINE KINASE TRCS"/>
    <property type="match status" value="1"/>
</dbReference>
<keyword evidence="4" id="KW-0597">Phosphoprotein</keyword>
<evidence type="ECO:0000259" key="12">
    <source>
        <dbReference type="PROSITE" id="PS50885"/>
    </source>
</evidence>
<evidence type="ECO:0000256" key="5">
    <source>
        <dbReference type="ARBA" id="ARBA00022679"/>
    </source>
</evidence>
<dbReference type="InterPro" id="IPR036890">
    <property type="entry name" value="HATPase_C_sf"/>
</dbReference>
<keyword evidence="14" id="KW-1185">Reference proteome</keyword>
<dbReference type="Gene3D" id="6.10.340.10">
    <property type="match status" value="1"/>
</dbReference>
<evidence type="ECO:0000256" key="9">
    <source>
        <dbReference type="ARBA" id="ARBA00023012"/>
    </source>
</evidence>